<dbReference type="PANTHER" id="PTHR43788">
    <property type="entry name" value="DNA2/NAM7 HELICASE FAMILY MEMBER"/>
    <property type="match status" value="1"/>
</dbReference>
<name>A0A0D3J872_EMIH1</name>
<dbReference type="InterPro" id="IPR027417">
    <property type="entry name" value="P-loop_NTPase"/>
</dbReference>
<dbReference type="KEGG" id="ehx:EMIHUDRAFT_71181"/>
<dbReference type="eggNOG" id="KOG1802">
    <property type="taxonomic scope" value="Eukaryota"/>
</dbReference>
<dbReference type="STRING" id="2903.R1CBH6"/>
<organism evidence="2 3">
    <name type="scientific">Emiliania huxleyi (strain CCMP1516)</name>
    <dbReference type="NCBI Taxonomy" id="280463"/>
    <lineage>
        <taxon>Eukaryota</taxon>
        <taxon>Haptista</taxon>
        <taxon>Haptophyta</taxon>
        <taxon>Prymnesiophyceae</taxon>
        <taxon>Isochrysidales</taxon>
        <taxon>Noelaerhabdaceae</taxon>
        <taxon>Emiliania</taxon>
    </lineage>
</organism>
<dbReference type="Gene3D" id="3.40.50.300">
    <property type="entry name" value="P-loop containing nucleotide triphosphate hydrolases"/>
    <property type="match status" value="1"/>
</dbReference>
<reference evidence="3" key="1">
    <citation type="journal article" date="2013" name="Nature">
        <title>Pan genome of the phytoplankton Emiliania underpins its global distribution.</title>
        <authorList>
            <person name="Read B.A."/>
            <person name="Kegel J."/>
            <person name="Klute M.J."/>
            <person name="Kuo A."/>
            <person name="Lefebvre S.C."/>
            <person name="Maumus F."/>
            <person name="Mayer C."/>
            <person name="Miller J."/>
            <person name="Monier A."/>
            <person name="Salamov A."/>
            <person name="Young J."/>
            <person name="Aguilar M."/>
            <person name="Claverie J.M."/>
            <person name="Frickenhaus S."/>
            <person name="Gonzalez K."/>
            <person name="Herman E.K."/>
            <person name="Lin Y.C."/>
            <person name="Napier J."/>
            <person name="Ogata H."/>
            <person name="Sarno A.F."/>
            <person name="Shmutz J."/>
            <person name="Schroeder D."/>
            <person name="de Vargas C."/>
            <person name="Verret F."/>
            <person name="von Dassow P."/>
            <person name="Valentin K."/>
            <person name="Van de Peer Y."/>
            <person name="Wheeler G."/>
            <person name="Dacks J.B."/>
            <person name="Delwiche C.F."/>
            <person name="Dyhrman S.T."/>
            <person name="Glockner G."/>
            <person name="John U."/>
            <person name="Richards T."/>
            <person name="Worden A.Z."/>
            <person name="Zhang X."/>
            <person name="Grigoriev I.V."/>
            <person name="Allen A.E."/>
            <person name="Bidle K."/>
            <person name="Borodovsky M."/>
            <person name="Bowler C."/>
            <person name="Brownlee C."/>
            <person name="Cock J.M."/>
            <person name="Elias M."/>
            <person name="Gladyshev V.N."/>
            <person name="Groth M."/>
            <person name="Guda C."/>
            <person name="Hadaegh A."/>
            <person name="Iglesias-Rodriguez M.D."/>
            <person name="Jenkins J."/>
            <person name="Jones B.M."/>
            <person name="Lawson T."/>
            <person name="Leese F."/>
            <person name="Lindquist E."/>
            <person name="Lobanov A."/>
            <person name="Lomsadze A."/>
            <person name="Malik S.B."/>
            <person name="Marsh M.E."/>
            <person name="Mackinder L."/>
            <person name="Mock T."/>
            <person name="Mueller-Roeber B."/>
            <person name="Pagarete A."/>
            <person name="Parker M."/>
            <person name="Probert I."/>
            <person name="Quesneville H."/>
            <person name="Raines C."/>
            <person name="Rensing S.A."/>
            <person name="Riano-Pachon D.M."/>
            <person name="Richier S."/>
            <person name="Rokitta S."/>
            <person name="Shiraiwa Y."/>
            <person name="Soanes D.M."/>
            <person name="van der Giezen M."/>
            <person name="Wahlund T.M."/>
            <person name="Williams B."/>
            <person name="Wilson W."/>
            <person name="Wolfe G."/>
            <person name="Wurch L.L."/>
        </authorList>
    </citation>
    <scope>NUCLEOTIDE SEQUENCE</scope>
</reference>
<dbReference type="KEGG" id="ehx:EMIHUDRAFT_75401"/>
<dbReference type="GO" id="GO:0043139">
    <property type="term" value="F:5'-3' DNA helicase activity"/>
    <property type="evidence" value="ECO:0007669"/>
    <property type="project" value="TreeGrafter"/>
</dbReference>
<accession>A0A0D3J872</accession>
<dbReference type="RefSeq" id="XP_005787501.1">
    <property type="nucleotide sequence ID" value="XM_005787444.1"/>
</dbReference>
<dbReference type="Proteomes" id="UP000013827">
    <property type="component" value="Unassembled WGS sequence"/>
</dbReference>
<dbReference type="PaxDb" id="2903-EOD19707"/>
<dbReference type="SUPFAM" id="SSF52540">
    <property type="entry name" value="P-loop containing nucleoside triphosphate hydrolases"/>
    <property type="match status" value="1"/>
</dbReference>
<dbReference type="HOGENOM" id="CLU_199449_0_0_1"/>
<dbReference type="RefSeq" id="XP_005772136.1">
    <property type="nucleotide sequence ID" value="XM_005772079.1"/>
</dbReference>
<proteinExistence type="predicted"/>
<evidence type="ECO:0000313" key="3">
    <source>
        <dbReference type="Proteomes" id="UP000013827"/>
    </source>
</evidence>
<dbReference type="AlphaFoldDB" id="A0A0D3J872"/>
<dbReference type="GeneID" id="17265256"/>
<dbReference type="EnsemblProtists" id="EOD35072">
    <property type="protein sequence ID" value="EOD35072"/>
    <property type="gene ID" value="EMIHUDRAFT_71181"/>
</dbReference>
<reference evidence="2" key="2">
    <citation type="submission" date="2024-10" db="UniProtKB">
        <authorList>
            <consortium name="EnsemblProtists"/>
        </authorList>
    </citation>
    <scope>IDENTIFICATION</scope>
</reference>
<dbReference type="Pfam" id="PF13086">
    <property type="entry name" value="AAA_11"/>
    <property type="match status" value="1"/>
</dbReference>
<dbReference type="InterPro" id="IPR050534">
    <property type="entry name" value="Coronavir_polyprotein_1ab"/>
</dbReference>
<dbReference type="EnsemblProtists" id="EOD19707">
    <property type="protein sequence ID" value="EOD19707"/>
    <property type="gene ID" value="EMIHUDRAFT_75401"/>
</dbReference>
<dbReference type="GeneID" id="17280343"/>
<protein>
    <recommendedName>
        <fullName evidence="1">DNA2/NAM7 helicase helicase domain-containing protein</fullName>
    </recommendedName>
</protein>
<dbReference type="PANTHER" id="PTHR43788:SF8">
    <property type="entry name" value="DNA-BINDING PROTEIN SMUBP-2"/>
    <property type="match status" value="1"/>
</dbReference>
<feature type="domain" description="DNA2/NAM7 helicase helicase" evidence="1">
    <location>
        <begin position="4"/>
        <end position="70"/>
    </location>
</feature>
<evidence type="ECO:0000313" key="2">
    <source>
        <dbReference type="EnsemblProtists" id="EOD19707"/>
    </source>
</evidence>
<keyword evidence="3" id="KW-1185">Reference proteome</keyword>
<sequence>MSWLNASQQRAVDATLSLPISLIHGPPGTGKTTVLASAVHAALRQRSGTRVLLLAETNTAVDNLVHAVFKRS</sequence>
<evidence type="ECO:0000259" key="1">
    <source>
        <dbReference type="Pfam" id="PF13086"/>
    </source>
</evidence>
<dbReference type="InterPro" id="IPR041677">
    <property type="entry name" value="DNA2/NAM7_AAA_11"/>
</dbReference>
<dbReference type="CDD" id="cd17934">
    <property type="entry name" value="DEXXQc_Upf1-like"/>
    <property type="match status" value="1"/>
</dbReference>